<gene>
    <name evidence="4" type="ORF">GDO54_001244</name>
</gene>
<feature type="compositionally biased region" description="Basic and acidic residues" evidence="3">
    <location>
        <begin position="304"/>
        <end position="316"/>
    </location>
</feature>
<feature type="compositionally biased region" description="Basic and acidic residues" evidence="3">
    <location>
        <begin position="604"/>
        <end position="623"/>
    </location>
</feature>
<feature type="compositionally biased region" description="Low complexity" evidence="3">
    <location>
        <begin position="553"/>
        <end position="562"/>
    </location>
</feature>
<feature type="compositionally biased region" description="Polar residues" evidence="3">
    <location>
        <begin position="524"/>
        <end position="551"/>
    </location>
</feature>
<dbReference type="EMBL" id="DYDO01000001">
    <property type="protein sequence ID" value="DBA33579.1"/>
    <property type="molecule type" value="Genomic_DNA"/>
</dbReference>
<evidence type="ECO:0000256" key="1">
    <source>
        <dbReference type="ARBA" id="ARBA00023054"/>
    </source>
</evidence>
<feature type="region of interest" description="Disordered" evidence="3">
    <location>
        <begin position="521"/>
        <end position="654"/>
    </location>
</feature>
<evidence type="ECO:0000313" key="4">
    <source>
        <dbReference type="EMBL" id="DBA33579.1"/>
    </source>
</evidence>
<dbReference type="AlphaFoldDB" id="A0AAV3B3K6"/>
<feature type="compositionally biased region" description="Basic and acidic residues" evidence="3">
    <location>
        <begin position="563"/>
        <end position="577"/>
    </location>
</feature>
<feature type="coiled-coil region" evidence="2">
    <location>
        <begin position="5"/>
        <end position="167"/>
    </location>
</feature>
<name>A0AAV3B3K6_PYXAD</name>
<feature type="compositionally biased region" description="Polar residues" evidence="3">
    <location>
        <begin position="318"/>
        <end position="334"/>
    </location>
</feature>
<feature type="coiled-coil region" evidence="2">
    <location>
        <begin position="203"/>
        <end position="295"/>
    </location>
</feature>
<dbReference type="InterPro" id="IPR050719">
    <property type="entry name" value="Cortactin-Actin_Reg"/>
</dbReference>
<protein>
    <recommendedName>
        <fullName evidence="6">Leucine zipper protein 1</fullName>
    </recommendedName>
</protein>
<feature type="compositionally biased region" description="Polar residues" evidence="3">
    <location>
        <begin position="977"/>
        <end position="987"/>
    </location>
</feature>
<proteinExistence type="predicted"/>
<feature type="compositionally biased region" description="Polar residues" evidence="3">
    <location>
        <begin position="422"/>
        <end position="436"/>
    </location>
</feature>
<feature type="compositionally biased region" description="Low complexity" evidence="3">
    <location>
        <begin position="386"/>
        <end position="399"/>
    </location>
</feature>
<reference evidence="4" key="1">
    <citation type="thesis" date="2020" institute="ProQuest LLC" country="789 East Eisenhower Parkway, Ann Arbor, MI, USA">
        <title>Comparative Genomics and Chromosome Evolution.</title>
        <authorList>
            <person name="Mudd A.B."/>
        </authorList>
    </citation>
    <scope>NUCLEOTIDE SEQUENCE</scope>
    <source>
        <strain evidence="4">1538</strain>
        <tissue evidence="4">Blood</tissue>
    </source>
</reference>
<keyword evidence="5" id="KW-1185">Reference proteome</keyword>
<feature type="region of interest" description="Disordered" evidence="3">
    <location>
        <begin position="303"/>
        <end position="439"/>
    </location>
</feature>
<evidence type="ECO:0000256" key="2">
    <source>
        <dbReference type="SAM" id="Coils"/>
    </source>
</evidence>
<comment type="caution">
    <text evidence="4">The sequence shown here is derived from an EMBL/GenBank/DDBJ whole genome shotgun (WGS) entry which is preliminary data.</text>
</comment>
<feature type="compositionally biased region" description="Basic and acidic residues" evidence="3">
    <location>
        <begin position="992"/>
        <end position="1003"/>
    </location>
</feature>
<dbReference type="GO" id="GO:0021503">
    <property type="term" value="P:neural fold bending"/>
    <property type="evidence" value="ECO:0007669"/>
    <property type="project" value="TreeGrafter"/>
</dbReference>
<dbReference type="PANTHER" id="PTHR23166:SF7">
    <property type="entry name" value="LEUCINE ZIPPER PROTEIN 1"/>
    <property type="match status" value="1"/>
</dbReference>
<accession>A0AAV3B3K6</accession>
<evidence type="ECO:0000256" key="3">
    <source>
        <dbReference type="SAM" id="MobiDB-lite"/>
    </source>
</evidence>
<evidence type="ECO:0000313" key="5">
    <source>
        <dbReference type="Proteomes" id="UP001181693"/>
    </source>
</evidence>
<organism evidence="4 5">
    <name type="scientific">Pyxicephalus adspersus</name>
    <name type="common">African bullfrog</name>
    <dbReference type="NCBI Taxonomy" id="30357"/>
    <lineage>
        <taxon>Eukaryota</taxon>
        <taxon>Metazoa</taxon>
        <taxon>Chordata</taxon>
        <taxon>Craniata</taxon>
        <taxon>Vertebrata</taxon>
        <taxon>Euteleostomi</taxon>
        <taxon>Amphibia</taxon>
        <taxon>Batrachia</taxon>
        <taxon>Anura</taxon>
        <taxon>Neobatrachia</taxon>
        <taxon>Ranoidea</taxon>
        <taxon>Pyxicephalidae</taxon>
        <taxon>Pyxicephalinae</taxon>
        <taxon>Pyxicephalus</taxon>
    </lineage>
</organism>
<dbReference type="PANTHER" id="PTHR23166">
    <property type="entry name" value="FILAMIN/GPBP-INTERACTING PROTEIN"/>
    <property type="match status" value="1"/>
</dbReference>
<feature type="compositionally biased region" description="Polar residues" evidence="3">
    <location>
        <begin position="642"/>
        <end position="652"/>
    </location>
</feature>
<keyword evidence="1 2" id="KW-0175">Coiled coil</keyword>
<dbReference type="Proteomes" id="UP001181693">
    <property type="component" value="Unassembled WGS sequence"/>
</dbReference>
<feature type="region of interest" description="Disordered" evidence="3">
    <location>
        <begin position="719"/>
        <end position="739"/>
    </location>
</feature>
<evidence type="ECO:0008006" key="6">
    <source>
        <dbReference type="Google" id="ProtNLM"/>
    </source>
</evidence>
<feature type="region of interest" description="Disordered" evidence="3">
    <location>
        <begin position="968"/>
        <end position="1003"/>
    </location>
</feature>
<sequence>MEHSSRHLRFKLQSLSRRLDDLEEATRNLQKAEDEVLDLQDKIIQTEGSNSSMLAEVEGLRKRVLKIEGKDEEVKKAEDLCRLIKEKLENEENITRELRLEIEALQKRMSELEKLEEAFSKSKSDCSQLCLSLNEEKNMSKKLSSELELLRTRVKELEASESRLDKTEQLLISELDKIKSLTFSFANERKRFLEREKQTEKVILELREQLEVKEKMAVEQTRNESNLLERPSDQHEIEKLQNRLKHFENVEEELKEVKEKNCELQENLISEQNKNKLLTDELQTLKNQATQFREVENGVLDSDDLSRNQIKNERTKNKVTSTEPPISKYTSRDVSPQHLRNERSRNSDSLYKRQLSNSSSSSRKSSRSPLNDIPAGNLRKQEDKLSLSSYSSSGKDVGSTQNELRKSKDQPSVLSRYPPAVQEQTSQKSWKTSTGKQTDRSIKMFGEDYSSKINSKKEILENVENKERPFEDFSENPITTKVQEEIVPVEICAVTATQNSELVNHTPDPNITQNGNFIVENESKPSVNSENIEVKPSTRNRFSKYSSTSAGDENFANNNNEQNESKQKTFISNKEEVEPQSTSNTHRSFHTRDKTRAKSSKPLIPEKPHILESFDYKEPERRARLSGLHTRRQSSPKEKNTLQENSRTSSFENHMPSFQREVAIESFICTSSSADGLENTEINSHTTRTRSCSPRESLQSTMIIKPIIIEKDLKESMSDFRARSSSESSRSQVNVTPSKVTTSIKIYPSEAISSRTDEPTRERHTSTSNIRLSASDQSVLKNNISIPFEISLNKEDMVFKVSNTDNTLDHKEITKAADYRLGREQVKVTDNVLESEPVTWKSHRFETNHIDSKRGTAGSSWRKGVYGSTEELDRIDKDFPETKSRRRSCFDEEKPVRIRNLDHYSRNKSVSSWSSTAPEFVSKRSQSTLTATEIVSRRNLLSDSLSSGYTSWSRSSVEVDDSFSSRRKYTSERLAKTDSSGWRQTQKPRQRGMVEERIRQLEH</sequence>